<accession>A0AA39GLW1</accession>
<organism evidence="2 3">
    <name type="scientific">Sarocladium strictum</name>
    <name type="common">Black bundle disease fungus</name>
    <name type="synonym">Acremonium strictum</name>
    <dbReference type="NCBI Taxonomy" id="5046"/>
    <lineage>
        <taxon>Eukaryota</taxon>
        <taxon>Fungi</taxon>
        <taxon>Dikarya</taxon>
        <taxon>Ascomycota</taxon>
        <taxon>Pezizomycotina</taxon>
        <taxon>Sordariomycetes</taxon>
        <taxon>Hypocreomycetidae</taxon>
        <taxon>Hypocreales</taxon>
        <taxon>Sarocladiaceae</taxon>
        <taxon>Sarocladium</taxon>
    </lineage>
</organism>
<dbReference type="EMBL" id="JAPDFR010000002">
    <property type="protein sequence ID" value="KAK0389790.1"/>
    <property type="molecule type" value="Genomic_DNA"/>
</dbReference>
<sequence>MSIGLDSEDDFPYAFPGSGDPFSVSLLDSPHQESSPVVAVLQNQLQNLRAQIRVLKTERQIADGRADLALERIAEMQDRHQEALQQTERDTVNEDVDLQEQNRLLREQLSDAQSQIFSLQPYRKELTPDEIGREYDEMLETVQAWVEKLMSPYLEDHEKGTRQVLSWAKKNPAETMQFKKSLQAQPDLVHACMFPETDEDIVFSLVLRYLHDTIFQKILYGVLEHYTDVLSLVETHMQTSVEPKRDLFSVRNWTAEAYNALLSAPQFQKIRERLQRQLTMELAHKLKILCKKVDWDAFCKDISASCVQPAMQLYEKMQVSTHHFYLDINPMMAWRRDGSLITSPEFYDSVHQLDCQNILKNRKTFSLAKLDPQPSSKELSQGLLNVCAVTPALYMRRAGQRDAMKEPTLVRKQHSLVAWGPEEQRQEFLERGERTIAAQLLFSKEKVYPWV</sequence>
<proteinExistence type="predicted"/>
<name>A0AA39GLW1_SARSR</name>
<keyword evidence="3" id="KW-1185">Reference proteome</keyword>
<comment type="caution">
    <text evidence="2">The sequence shown here is derived from an EMBL/GenBank/DDBJ whole genome shotgun (WGS) entry which is preliminary data.</text>
</comment>
<evidence type="ECO:0000256" key="1">
    <source>
        <dbReference type="SAM" id="Coils"/>
    </source>
</evidence>
<keyword evidence="1" id="KW-0175">Coiled coil</keyword>
<evidence type="ECO:0000313" key="2">
    <source>
        <dbReference type="EMBL" id="KAK0389790.1"/>
    </source>
</evidence>
<evidence type="ECO:0000313" key="3">
    <source>
        <dbReference type="Proteomes" id="UP001175261"/>
    </source>
</evidence>
<protein>
    <submittedName>
        <fullName evidence="2">Uncharacterized protein</fullName>
    </submittedName>
</protein>
<dbReference type="AlphaFoldDB" id="A0AA39GLW1"/>
<feature type="coiled-coil region" evidence="1">
    <location>
        <begin position="38"/>
        <end position="115"/>
    </location>
</feature>
<reference evidence="2" key="1">
    <citation type="submission" date="2022-10" db="EMBL/GenBank/DDBJ databases">
        <title>Determination and structural analysis of whole genome sequence of Sarocladium strictum F4-1.</title>
        <authorList>
            <person name="Hu L."/>
            <person name="Jiang Y."/>
        </authorList>
    </citation>
    <scope>NUCLEOTIDE SEQUENCE</scope>
    <source>
        <strain evidence="2">F4-1</strain>
    </source>
</reference>
<gene>
    <name evidence="2" type="ORF">NLU13_3363</name>
</gene>
<dbReference type="Proteomes" id="UP001175261">
    <property type="component" value="Unassembled WGS sequence"/>
</dbReference>